<gene>
    <name evidence="1" type="ORF">PGIGA_G00252940</name>
</gene>
<name>A0ACC5WR76_PANGG</name>
<organism evidence="1 2">
    <name type="scientific">Pangasianodon gigas</name>
    <name type="common">Mekong giant catfish</name>
    <name type="synonym">Pangasius gigas</name>
    <dbReference type="NCBI Taxonomy" id="30993"/>
    <lineage>
        <taxon>Eukaryota</taxon>
        <taxon>Metazoa</taxon>
        <taxon>Chordata</taxon>
        <taxon>Craniata</taxon>
        <taxon>Vertebrata</taxon>
        <taxon>Euteleostomi</taxon>
        <taxon>Actinopterygii</taxon>
        <taxon>Neopterygii</taxon>
        <taxon>Teleostei</taxon>
        <taxon>Ostariophysi</taxon>
        <taxon>Siluriformes</taxon>
        <taxon>Pangasiidae</taxon>
        <taxon>Pangasianodon</taxon>
    </lineage>
</organism>
<evidence type="ECO:0000313" key="2">
    <source>
        <dbReference type="Proteomes" id="UP000829447"/>
    </source>
</evidence>
<proteinExistence type="predicted"/>
<sequence>MWSAPLQYVVVSERERAVASLRNTPELCSSPAGENYGVLQQWDTVCCIYPLYIRSKVFPCGSQPHTKPREITAGCGAEDDDEACVACLTGAVESIYRNGQVSEETRGRPHGHGENMRNSAQTVS</sequence>
<dbReference type="Proteomes" id="UP000829447">
    <property type="component" value="Linkage Group LG9"/>
</dbReference>
<protein>
    <submittedName>
        <fullName evidence="1">Uncharacterized protein</fullName>
    </submittedName>
</protein>
<accession>A0ACC5WR76</accession>
<reference evidence="1 2" key="1">
    <citation type="journal article" date="2022" name="bioRxiv">
        <title>An ancient truncated duplication of the anti-Mullerian hormone receptor type 2 gene is a potential conserved master sex determinant in the Pangasiidae catfish family.</title>
        <authorList>
            <person name="Wen M."/>
            <person name="Pan Q."/>
            <person name="Jouanno E."/>
            <person name="Montfort J."/>
            <person name="Zahm M."/>
            <person name="Cabau C."/>
            <person name="Klopp C."/>
            <person name="Iampietro C."/>
            <person name="Roques C."/>
            <person name="Bouchez O."/>
            <person name="Castinel A."/>
            <person name="Donnadieu C."/>
            <person name="Parrinello H."/>
            <person name="Poncet C."/>
            <person name="Belmonte E."/>
            <person name="Gautier V."/>
            <person name="Avarre J.-C."/>
            <person name="Dugue R."/>
            <person name="Gustiano R."/>
            <person name="Ha T.T.T."/>
            <person name="Campet M."/>
            <person name="Sriphairoj K."/>
            <person name="Ribolli J."/>
            <person name="de Almeida F.L."/>
            <person name="Desvignes T."/>
            <person name="Postlethwait J.H."/>
            <person name="Bucao C.F."/>
            <person name="Robinson-Rechavi M."/>
            <person name="Bobe J."/>
            <person name="Herpin A."/>
            <person name="Guiguen Y."/>
        </authorList>
    </citation>
    <scope>NUCLEOTIDE SEQUENCE [LARGE SCALE GENOMIC DNA]</scope>
    <source>
        <strain evidence="1">YG-Dec2019</strain>
    </source>
</reference>
<evidence type="ECO:0000313" key="1">
    <source>
        <dbReference type="EMBL" id="MCI4381532.1"/>
    </source>
</evidence>
<comment type="caution">
    <text evidence="1">The sequence shown here is derived from an EMBL/GenBank/DDBJ whole genome shotgun (WGS) entry which is preliminary data.</text>
</comment>
<keyword evidence="2" id="KW-1185">Reference proteome</keyword>
<dbReference type="EMBL" id="CM040462">
    <property type="protein sequence ID" value="MCI4381532.1"/>
    <property type="molecule type" value="Genomic_DNA"/>
</dbReference>